<evidence type="ECO:0000313" key="1">
    <source>
        <dbReference type="EMBL" id="WYC14550.1"/>
    </source>
</evidence>
<sequence>MYLVVMDKPGAKPGRMPRTFYYRLKKMNLPVTRVQKSVYVTESRSAAYRLAGLAREYGFMVKVYKVVEE</sequence>
<keyword evidence="1" id="KW-0540">Nuclease</keyword>
<name>A0AAU6PXE9_9VIRU</name>
<accession>A0AAU6PXE9</accession>
<dbReference type="EMBL" id="PP467602">
    <property type="protein sequence ID" value="WYC14550.1"/>
    <property type="molecule type" value="Genomic_DNA"/>
</dbReference>
<dbReference type="GO" id="GO:0004519">
    <property type="term" value="F:endonuclease activity"/>
    <property type="evidence" value="ECO:0007669"/>
    <property type="project" value="UniProtKB-KW"/>
</dbReference>
<proteinExistence type="predicted"/>
<organism evidence="1">
    <name type="scientific">Ligamenvirales sp</name>
    <dbReference type="NCBI Taxonomy" id="2832923"/>
    <lineage>
        <taxon>Viruses</taxon>
        <taxon>Adnaviria</taxon>
        <taxon>Zilligvirae</taxon>
        <taxon>Taleaviricota</taxon>
        <taxon>Tokiviricetes</taxon>
        <taxon>Ligamenvirales</taxon>
    </lineage>
</organism>
<protein>
    <submittedName>
        <fullName evidence="1">CRISPR-associated endonuclease Cas2</fullName>
    </submittedName>
</protein>
<keyword evidence="1" id="KW-0255">Endonuclease</keyword>
<reference evidence="1" key="1">
    <citation type="journal article" date="2023" name="ISME Commun">
        <title>Diversity of Bathyarchaeia viruses in metagenomes and virus-encoded CRISPR system components.</title>
        <authorList>
            <person name="Duan C."/>
            <person name="Liu Y."/>
            <person name="Liu Y."/>
            <person name="Liu L."/>
            <person name="Cai M."/>
            <person name="Zhang R."/>
            <person name="Zeng Q."/>
            <person name="Koonin E.V."/>
            <person name="Krupovic M."/>
            <person name="Li M."/>
        </authorList>
    </citation>
    <scope>NUCLEOTIDE SEQUENCE</scope>
    <source>
        <strain evidence="1">Chiyou-1</strain>
    </source>
</reference>
<keyword evidence="1" id="KW-0378">Hydrolase</keyword>
<reference evidence="1" key="2">
    <citation type="submission" date="2024-03" db="EMBL/GenBank/DDBJ databases">
        <authorList>
            <person name="Roux S."/>
            <person name="Duan C."/>
        </authorList>
    </citation>
    <scope>NUCLEOTIDE SEQUENCE</scope>
    <source>
        <strain evidence="1">Chiyou-1</strain>
    </source>
</reference>